<protein>
    <submittedName>
        <fullName evidence="3">Uncharacterized protein</fullName>
    </submittedName>
</protein>
<proteinExistence type="predicted"/>
<keyword evidence="1" id="KW-0732">Signal</keyword>
<evidence type="ECO:0000313" key="2">
    <source>
        <dbReference type="Proteomes" id="UP000887572"/>
    </source>
</evidence>
<name>A0A914I8G8_GLORO</name>
<feature type="chain" id="PRO_5036995685" evidence="1">
    <location>
        <begin position="25"/>
        <end position="247"/>
    </location>
</feature>
<keyword evidence="2" id="KW-1185">Reference proteome</keyword>
<dbReference type="WBParaSite" id="Gr19_v10_g7612.t1">
    <property type="protein sequence ID" value="Gr19_v10_g7612.t1"/>
    <property type="gene ID" value="Gr19_v10_g7612"/>
</dbReference>
<accession>A0A914I8G8</accession>
<evidence type="ECO:0000313" key="3">
    <source>
        <dbReference type="WBParaSite" id="Gr19_v10_g7612.t1"/>
    </source>
</evidence>
<reference evidence="3" key="1">
    <citation type="submission" date="2022-11" db="UniProtKB">
        <authorList>
            <consortium name="WormBaseParasite"/>
        </authorList>
    </citation>
    <scope>IDENTIFICATION</scope>
</reference>
<evidence type="ECO:0000256" key="1">
    <source>
        <dbReference type="SAM" id="SignalP"/>
    </source>
</evidence>
<feature type="signal peptide" evidence="1">
    <location>
        <begin position="1"/>
        <end position="24"/>
    </location>
</feature>
<sequence length="247" mass="27273">MPNSFLITFGLIALFSAFFALASAFECRESAAAAIDVRDVAKKNEKVPIRLQKLRLLSLDVNKRPFCDAEGRSAIQLPGFLHILSGELHLLQALPFPLLKVNGTSLRLALTLEQNSVWVGRICDRGRSQSAFLSDQFCTLSLCSVLPEVCESLEAMAFKFAGGTFPMVLPLSDLFPTDQPIPLEPALQFPLLEGFWKAEAEIQLQLSADGEEWLDNDIDADEHTVLARVGTQNWHFVTMGDDAHGEL</sequence>
<organism evidence="2 3">
    <name type="scientific">Globodera rostochiensis</name>
    <name type="common">Golden nematode worm</name>
    <name type="synonym">Heterodera rostochiensis</name>
    <dbReference type="NCBI Taxonomy" id="31243"/>
    <lineage>
        <taxon>Eukaryota</taxon>
        <taxon>Metazoa</taxon>
        <taxon>Ecdysozoa</taxon>
        <taxon>Nematoda</taxon>
        <taxon>Chromadorea</taxon>
        <taxon>Rhabditida</taxon>
        <taxon>Tylenchina</taxon>
        <taxon>Tylenchomorpha</taxon>
        <taxon>Tylenchoidea</taxon>
        <taxon>Heteroderidae</taxon>
        <taxon>Heteroderinae</taxon>
        <taxon>Globodera</taxon>
    </lineage>
</organism>
<dbReference type="Proteomes" id="UP000887572">
    <property type="component" value="Unplaced"/>
</dbReference>
<dbReference type="AlphaFoldDB" id="A0A914I8G8"/>